<dbReference type="InterPro" id="IPR030678">
    <property type="entry name" value="Peptide/Ni-bd"/>
</dbReference>
<comment type="similarity">
    <text evidence="2">Belongs to the bacterial solute-binding protein 5 family.</text>
</comment>
<gene>
    <name evidence="6" type="ORF">OOZ53_21390</name>
</gene>
<proteinExistence type="inferred from homology"/>
<evidence type="ECO:0000256" key="3">
    <source>
        <dbReference type="ARBA" id="ARBA00022729"/>
    </source>
</evidence>
<feature type="domain" description="Solute-binding protein family 5" evidence="5">
    <location>
        <begin position="127"/>
        <end position="539"/>
    </location>
</feature>
<evidence type="ECO:0000256" key="2">
    <source>
        <dbReference type="ARBA" id="ARBA00005695"/>
    </source>
</evidence>
<evidence type="ECO:0000256" key="1">
    <source>
        <dbReference type="ARBA" id="ARBA00004418"/>
    </source>
</evidence>
<dbReference type="EMBL" id="JAPJZH010000017">
    <property type="protein sequence ID" value="MDA4847926.1"/>
    <property type="molecule type" value="Genomic_DNA"/>
</dbReference>
<dbReference type="CDD" id="cd08497">
    <property type="entry name" value="MbnE-like"/>
    <property type="match status" value="1"/>
</dbReference>
<keyword evidence="7" id="KW-1185">Reference proteome</keyword>
<dbReference type="Pfam" id="PF00496">
    <property type="entry name" value="SBP_bac_5"/>
    <property type="match status" value="1"/>
</dbReference>
<dbReference type="SUPFAM" id="SSF53850">
    <property type="entry name" value="Periplasmic binding protein-like II"/>
    <property type="match status" value="1"/>
</dbReference>
<dbReference type="PANTHER" id="PTHR30290">
    <property type="entry name" value="PERIPLASMIC BINDING COMPONENT OF ABC TRANSPORTER"/>
    <property type="match status" value="1"/>
</dbReference>
<keyword evidence="3 4" id="KW-0732">Signal</keyword>
<name>A0ABT4VT85_9HYPH</name>
<reference evidence="6" key="1">
    <citation type="submission" date="2022-11" db="EMBL/GenBank/DDBJ databases">
        <title>Hoeflea poritis sp. nov., isolated from scleractinian coral Porites lutea.</title>
        <authorList>
            <person name="Zhang G."/>
            <person name="Wei Q."/>
            <person name="Cai L."/>
        </authorList>
    </citation>
    <scope>NUCLEOTIDE SEQUENCE</scope>
    <source>
        <strain evidence="6">E7-10</strain>
    </source>
</reference>
<evidence type="ECO:0000313" key="6">
    <source>
        <dbReference type="EMBL" id="MDA4847926.1"/>
    </source>
</evidence>
<evidence type="ECO:0000313" key="7">
    <source>
        <dbReference type="Proteomes" id="UP001148313"/>
    </source>
</evidence>
<dbReference type="PIRSF" id="PIRSF002741">
    <property type="entry name" value="MppA"/>
    <property type="match status" value="1"/>
</dbReference>
<dbReference type="InterPro" id="IPR000914">
    <property type="entry name" value="SBP_5_dom"/>
</dbReference>
<dbReference type="InterPro" id="IPR039424">
    <property type="entry name" value="SBP_5"/>
</dbReference>
<evidence type="ECO:0000256" key="4">
    <source>
        <dbReference type="SAM" id="SignalP"/>
    </source>
</evidence>
<dbReference type="Proteomes" id="UP001148313">
    <property type="component" value="Unassembled WGS sequence"/>
</dbReference>
<dbReference type="PANTHER" id="PTHR30290:SF64">
    <property type="entry name" value="ABC TRANSPORTER PERIPLASMIC BINDING PROTEIN"/>
    <property type="match status" value="1"/>
</dbReference>
<dbReference type="Gene3D" id="3.10.105.10">
    <property type="entry name" value="Dipeptide-binding Protein, Domain 3"/>
    <property type="match status" value="1"/>
</dbReference>
<feature type="signal peptide" evidence="4">
    <location>
        <begin position="1"/>
        <end position="44"/>
    </location>
</feature>
<dbReference type="RefSeq" id="WP_271091851.1">
    <property type="nucleotide sequence ID" value="NZ_JAPJZH010000017.1"/>
</dbReference>
<comment type="caution">
    <text evidence="6">The sequence shown here is derived from an EMBL/GenBank/DDBJ whole genome shotgun (WGS) entry which is preliminary data.</text>
</comment>
<protein>
    <submittedName>
        <fullName evidence="6">Extracellular solute-binding protein</fullName>
    </submittedName>
</protein>
<evidence type="ECO:0000259" key="5">
    <source>
        <dbReference type="Pfam" id="PF00496"/>
    </source>
</evidence>
<organism evidence="6 7">
    <name type="scientific">Hoeflea poritis</name>
    <dbReference type="NCBI Taxonomy" id="2993659"/>
    <lineage>
        <taxon>Bacteria</taxon>
        <taxon>Pseudomonadati</taxon>
        <taxon>Pseudomonadota</taxon>
        <taxon>Alphaproteobacteria</taxon>
        <taxon>Hyphomicrobiales</taxon>
        <taxon>Rhizobiaceae</taxon>
        <taxon>Hoeflea</taxon>
    </lineage>
</organism>
<accession>A0ABT4VT85</accession>
<feature type="chain" id="PRO_5045053558" evidence="4">
    <location>
        <begin position="45"/>
        <end position="630"/>
    </location>
</feature>
<comment type="subcellular location">
    <subcellularLocation>
        <location evidence="1">Periplasm</location>
    </subcellularLocation>
</comment>
<sequence>MWSDNQETVLTVHLLFKRKAPAAAFAALLLTGLFTTIDSSPANADDKVWRHSSSLIGEPKYPPGFERFDYVNPDAPKGGRINVSGSGTFDTLNPILAKGELAEGMGLVYERLMSSSEDEISTEYGLIAEAVSFPDDYSYVSYRLRPEARWHDGEPITVEDVIWSFEKAVELDPQRQFYYQHVTGAEKTGENEVTFTFDEKNNRELPQIIGQLLVLPKHWWEGTDAEGRQRSIEATTLEPPLGSGPYRIARVSPGSTLLFERVDDYWAKDLPVNVGSFNFDEINYTYFADRNVEFEAFKAGELDFWVENAAKRWANEYNFPAAREGRIVREELENPYRSQGVMVGFIPNLRRDKFKDPQVRKALNLAFDFEDLNRTIFFNQYQRIDSFFYGTELAGSGKPEGRVLEILESVRGKVPDEVFMGGYTNPVGGDPQKQRANLREAVKLFRQAGYEIRGGNMVNAETGEPFTFEILLNGPIIERVALPYVENLKKIGIDATVRSVDAAQYANRERSRDFDIIYNAWGQSLSPGNEQFEYWGSAAADRDGSANYAGIADEGIDELIRKVVFAPDREELIAATQALDRVLLAHQYIIPSYTSRVARIAYSDRLAHPDPLPTYGIGFPTIWWSKDAAE</sequence>
<dbReference type="Gene3D" id="3.40.190.10">
    <property type="entry name" value="Periplasmic binding protein-like II"/>
    <property type="match status" value="1"/>
</dbReference>